<feature type="non-terminal residue" evidence="2">
    <location>
        <position position="298"/>
    </location>
</feature>
<evidence type="ECO:0000256" key="1">
    <source>
        <dbReference type="SAM" id="MobiDB-lite"/>
    </source>
</evidence>
<comment type="caution">
    <text evidence="2">The sequence shown here is derived from an EMBL/GenBank/DDBJ whole genome shotgun (WGS) entry which is preliminary data.</text>
</comment>
<reference evidence="2" key="1">
    <citation type="submission" date="2023-06" db="EMBL/GenBank/DDBJ databases">
        <authorList>
            <person name="Delattre M."/>
        </authorList>
    </citation>
    <scope>NUCLEOTIDE SEQUENCE</scope>
    <source>
        <strain evidence="2">AF72</strain>
    </source>
</reference>
<dbReference type="EMBL" id="CATQJA010000002">
    <property type="protein sequence ID" value="CAJ0557294.1"/>
    <property type="molecule type" value="Genomic_DNA"/>
</dbReference>
<organism evidence="2 3">
    <name type="scientific">Mesorhabditis spiculigera</name>
    <dbReference type="NCBI Taxonomy" id="96644"/>
    <lineage>
        <taxon>Eukaryota</taxon>
        <taxon>Metazoa</taxon>
        <taxon>Ecdysozoa</taxon>
        <taxon>Nematoda</taxon>
        <taxon>Chromadorea</taxon>
        <taxon>Rhabditida</taxon>
        <taxon>Rhabditina</taxon>
        <taxon>Rhabditomorpha</taxon>
        <taxon>Rhabditoidea</taxon>
        <taxon>Rhabditidae</taxon>
        <taxon>Mesorhabditinae</taxon>
        <taxon>Mesorhabditis</taxon>
    </lineage>
</organism>
<gene>
    <name evidence="2" type="ORF">MSPICULIGERA_LOCUS52</name>
</gene>
<sequence>MNDPSIESNRDIPAQKSIGRTRIEYHGSPVAAAPPAITNSPTSVTVSNPSPNSRPTGTCARACEPSSSPGPGSLLRAPRLSSSSRKLFLVEGSGLVLRVHPMNPGMREKRFRRPIKIRNVPEMVVPNKPGPLFQIGVVVGKAGGQVAAHPTPEVRREQRRWWSVRVKTRNRRTSVSAVRHQLPSGVVDGGDVIGVESMAYAERVRRDTESDAEDTAFDRVVAGDNQTEKNCPPDDVECNDGDGHSDDASTLASIQTVPSAGDSGARRGHCRGHRTSPIFQSRPAATLLKSYISVQLFR</sequence>
<feature type="compositionally biased region" description="Low complexity" evidence="1">
    <location>
        <begin position="38"/>
        <end position="53"/>
    </location>
</feature>
<evidence type="ECO:0000313" key="2">
    <source>
        <dbReference type="EMBL" id="CAJ0557294.1"/>
    </source>
</evidence>
<evidence type="ECO:0000313" key="3">
    <source>
        <dbReference type="Proteomes" id="UP001177023"/>
    </source>
</evidence>
<accession>A0AA36C3Y2</accession>
<feature type="compositionally biased region" description="Low complexity" evidence="1">
    <location>
        <begin position="65"/>
        <end position="78"/>
    </location>
</feature>
<protein>
    <submittedName>
        <fullName evidence="2">Uncharacterized protein</fullName>
    </submittedName>
</protein>
<keyword evidence="3" id="KW-1185">Reference proteome</keyword>
<name>A0AA36C3Y2_9BILA</name>
<feature type="region of interest" description="Disordered" evidence="1">
    <location>
        <begin position="1"/>
        <end position="78"/>
    </location>
</feature>
<dbReference type="Proteomes" id="UP001177023">
    <property type="component" value="Unassembled WGS sequence"/>
</dbReference>
<dbReference type="AlphaFoldDB" id="A0AA36C3Y2"/>
<proteinExistence type="predicted"/>